<evidence type="ECO:0000256" key="3">
    <source>
        <dbReference type="ARBA" id="ARBA00023163"/>
    </source>
</evidence>
<comment type="caution">
    <text evidence="6">The sequence shown here is derived from an EMBL/GenBank/DDBJ whole genome shotgun (WGS) entry which is preliminary data.</text>
</comment>
<evidence type="ECO:0000259" key="5">
    <source>
        <dbReference type="PROSITE" id="PS50977"/>
    </source>
</evidence>
<dbReference type="PANTHER" id="PTHR30055">
    <property type="entry name" value="HTH-TYPE TRANSCRIPTIONAL REGULATOR RUTR"/>
    <property type="match status" value="1"/>
</dbReference>
<dbReference type="Gene3D" id="1.10.357.10">
    <property type="entry name" value="Tetracycline Repressor, domain 2"/>
    <property type="match status" value="1"/>
</dbReference>
<sequence length="187" mass="20559">MSRWRPDARQRLQQAALDLFAEQGFAETTVPAIAARAGLTTRTFFRHFADKREVLFADDAEASVLVAQLMAGAPAAAEPLTIIREGLRALAENRFEGRKAALRHRRELVRSDAGLQERDLRKRAALAEAIRDGFLARGLGAARAALLAETSVTLVYVSVAEWLDSDDDRKLDDIVGEMLAALRAEFG</sequence>
<dbReference type="InterPro" id="IPR050109">
    <property type="entry name" value="HTH-type_TetR-like_transc_reg"/>
</dbReference>
<evidence type="ECO:0000313" key="6">
    <source>
        <dbReference type="EMBL" id="PRY22860.1"/>
    </source>
</evidence>
<keyword evidence="1" id="KW-0805">Transcription regulation</keyword>
<dbReference type="InterPro" id="IPR001647">
    <property type="entry name" value="HTH_TetR"/>
</dbReference>
<dbReference type="Pfam" id="PF00440">
    <property type="entry name" value="TetR_N"/>
    <property type="match status" value="1"/>
</dbReference>
<evidence type="ECO:0000256" key="2">
    <source>
        <dbReference type="ARBA" id="ARBA00023125"/>
    </source>
</evidence>
<dbReference type="RefSeq" id="WP_106129808.1">
    <property type="nucleotide sequence ID" value="NZ_PVZG01000016.1"/>
</dbReference>
<organism evidence="6 7">
    <name type="scientific">Pseudosporangium ferrugineum</name>
    <dbReference type="NCBI Taxonomy" id="439699"/>
    <lineage>
        <taxon>Bacteria</taxon>
        <taxon>Bacillati</taxon>
        <taxon>Actinomycetota</taxon>
        <taxon>Actinomycetes</taxon>
        <taxon>Micromonosporales</taxon>
        <taxon>Micromonosporaceae</taxon>
        <taxon>Pseudosporangium</taxon>
    </lineage>
</organism>
<dbReference type="SUPFAM" id="SSF46689">
    <property type="entry name" value="Homeodomain-like"/>
    <property type="match status" value="1"/>
</dbReference>
<feature type="domain" description="HTH tetR-type" evidence="5">
    <location>
        <begin position="6"/>
        <end position="66"/>
    </location>
</feature>
<dbReference type="Proteomes" id="UP000239209">
    <property type="component" value="Unassembled WGS sequence"/>
</dbReference>
<dbReference type="AlphaFoldDB" id="A0A2T0RP14"/>
<feature type="DNA-binding region" description="H-T-H motif" evidence="4">
    <location>
        <begin position="29"/>
        <end position="48"/>
    </location>
</feature>
<reference evidence="6 7" key="1">
    <citation type="submission" date="2018-03" db="EMBL/GenBank/DDBJ databases">
        <title>Genomic Encyclopedia of Archaeal and Bacterial Type Strains, Phase II (KMG-II): from individual species to whole genera.</title>
        <authorList>
            <person name="Goeker M."/>
        </authorList>
    </citation>
    <scope>NUCLEOTIDE SEQUENCE [LARGE SCALE GENOMIC DNA]</scope>
    <source>
        <strain evidence="6 7">DSM 45348</strain>
    </source>
</reference>
<dbReference type="PROSITE" id="PS50977">
    <property type="entry name" value="HTH_TETR_2"/>
    <property type="match status" value="1"/>
</dbReference>
<dbReference type="GO" id="GO:0003700">
    <property type="term" value="F:DNA-binding transcription factor activity"/>
    <property type="evidence" value="ECO:0007669"/>
    <property type="project" value="TreeGrafter"/>
</dbReference>
<keyword evidence="2 4" id="KW-0238">DNA-binding</keyword>
<dbReference type="PROSITE" id="PS01081">
    <property type="entry name" value="HTH_TETR_1"/>
    <property type="match status" value="1"/>
</dbReference>
<keyword evidence="3" id="KW-0804">Transcription</keyword>
<evidence type="ECO:0000256" key="4">
    <source>
        <dbReference type="PROSITE-ProRule" id="PRU00335"/>
    </source>
</evidence>
<dbReference type="PANTHER" id="PTHR30055:SF238">
    <property type="entry name" value="MYCOFACTOCIN BIOSYNTHESIS TRANSCRIPTIONAL REGULATOR MFTR-RELATED"/>
    <property type="match status" value="1"/>
</dbReference>
<evidence type="ECO:0000313" key="7">
    <source>
        <dbReference type="Proteomes" id="UP000239209"/>
    </source>
</evidence>
<dbReference type="PRINTS" id="PR00455">
    <property type="entry name" value="HTHTETR"/>
</dbReference>
<protein>
    <submittedName>
        <fullName evidence="6">TetR family transcriptional regulator</fullName>
    </submittedName>
</protein>
<gene>
    <name evidence="6" type="ORF">CLV70_116120</name>
</gene>
<dbReference type="EMBL" id="PVZG01000016">
    <property type="protein sequence ID" value="PRY22860.1"/>
    <property type="molecule type" value="Genomic_DNA"/>
</dbReference>
<proteinExistence type="predicted"/>
<evidence type="ECO:0000256" key="1">
    <source>
        <dbReference type="ARBA" id="ARBA00023015"/>
    </source>
</evidence>
<name>A0A2T0RP14_9ACTN</name>
<dbReference type="GO" id="GO:0000976">
    <property type="term" value="F:transcription cis-regulatory region binding"/>
    <property type="evidence" value="ECO:0007669"/>
    <property type="project" value="TreeGrafter"/>
</dbReference>
<dbReference type="OrthoDB" id="4746440at2"/>
<dbReference type="InterPro" id="IPR023772">
    <property type="entry name" value="DNA-bd_HTH_TetR-type_CS"/>
</dbReference>
<dbReference type="InterPro" id="IPR009057">
    <property type="entry name" value="Homeodomain-like_sf"/>
</dbReference>
<accession>A0A2T0RP14</accession>
<keyword evidence="7" id="KW-1185">Reference proteome</keyword>